<accession>A0A6A4FZU6</accession>
<reference evidence="1 2" key="1">
    <citation type="submission" date="2018-08" db="EMBL/GenBank/DDBJ databases">
        <title>Genomic investigation of the strawberry pathogen Phytophthora fragariae indicates pathogenicity is determined by transcriptional variation in three key races.</title>
        <authorList>
            <person name="Adams T.M."/>
            <person name="Armitage A.D."/>
            <person name="Sobczyk M.K."/>
            <person name="Bates H.J."/>
            <person name="Dunwell J.M."/>
            <person name="Nellist C.F."/>
            <person name="Harrison R.J."/>
        </authorList>
    </citation>
    <scope>NUCLEOTIDE SEQUENCE [LARGE SCALE GENOMIC DNA]</scope>
    <source>
        <strain evidence="1 2">SCRP333</strain>
    </source>
</reference>
<dbReference type="AlphaFoldDB" id="A0A6A4FZU6"/>
<sequence>MLEIVEEVVLLLRGLVEIAEDVVVLLQRDAACWSSVDGAADVREDRTHGRRAAGCSGLAAPDGHAGALIRIGHRGNPKPVVLLRRARDFGESARRGEIVEIVEEVVVLRLLQRDSACWSSVDGAADVRGGRAQAQRAAGCSGLAAPDGHADAVLRFGHVGAPKGVVLLQRNLTYAALGQQQAHDLHDEVQISYLPMVRVLERVVQALMFLTLDHVTTKMPAATPAPTIEVEAAAAIATPAAATARSCRAA</sequence>
<evidence type="ECO:0000313" key="2">
    <source>
        <dbReference type="Proteomes" id="UP000434957"/>
    </source>
</evidence>
<gene>
    <name evidence="1" type="ORF">PR003_g7565</name>
</gene>
<name>A0A6A4FZU6_9STRA</name>
<evidence type="ECO:0000313" key="1">
    <source>
        <dbReference type="EMBL" id="KAE9346155.1"/>
    </source>
</evidence>
<dbReference type="EMBL" id="QXFT01000360">
    <property type="protein sequence ID" value="KAE9346155.1"/>
    <property type="molecule type" value="Genomic_DNA"/>
</dbReference>
<organism evidence="1 2">
    <name type="scientific">Phytophthora rubi</name>
    <dbReference type="NCBI Taxonomy" id="129364"/>
    <lineage>
        <taxon>Eukaryota</taxon>
        <taxon>Sar</taxon>
        <taxon>Stramenopiles</taxon>
        <taxon>Oomycota</taxon>
        <taxon>Peronosporomycetes</taxon>
        <taxon>Peronosporales</taxon>
        <taxon>Peronosporaceae</taxon>
        <taxon>Phytophthora</taxon>
    </lineage>
</organism>
<evidence type="ECO:0008006" key="3">
    <source>
        <dbReference type="Google" id="ProtNLM"/>
    </source>
</evidence>
<keyword evidence="2" id="KW-1185">Reference proteome</keyword>
<comment type="caution">
    <text evidence="1">The sequence shown here is derived from an EMBL/GenBank/DDBJ whole genome shotgun (WGS) entry which is preliminary data.</text>
</comment>
<protein>
    <recommendedName>
        <fullName evidence="3">AMP-dependent synthetase/ligase domain-containing protein</fullName>
    </recommendedName>
</protein>
<proteinExistence type="predicted"/>
<dbReference type="Proteomes" id="UP000434957">
    <property type="component" value="Unassembled WGS sequence"/>
</dbReference>